<proteinExistence type="predicted"/>
<dbReference type="STRING" id="641526.ADIWIN_3112"/>
<gene>
    <name evidence="1" type="ORF">ADIWIN_3112</name>
</gene>
<evidence type="ECO:0000313" key="1">
    <source>
        <dbReference type="EMBL" id="EPR71914.1"/>
    </source>
</evidence>
<accession>S7WYP9</accession>
<protein>
    <submittedName>
        <fullName evidence="1">Uncharacterized protein</fullName>
    </submittedName>
</protein>
<sequence>MDDYSLDSKYYRSKTAKKDFEKKNNFIKEELVPKVITWREKVIDVEKRMAKERLEVYGRIYQITDFIINDFFGKFKFNDTDHNIKIFLEMRDFSKYEIEETLSTSDLDFSDIETTDLGSNILSSGFNALANGSFVELSEKSEWSKSDKNRVAAEVGIAVGMEIINGISNVITKNSKIINHVRESDLQLNTEMEKLMNVISGLSIEQSTLIKNKRLYDRCDLVLDFTYKYKLLPIINELVKNPIFIEYKNKRRPYDLEQEKIQINETVLNEKISLSFWGSLLKGKNANFKSSWKRRIQLANLEEKYTKINLELNESSHTNFNQLIDYKSIKDEYFKDFEKKKENL</sequence>
<name>S7WYP9_9FLAO</name>
<comment type="caution">
    <text evidence="1">The sequence shown here is derived from an EMBL/GenBank/DDBJ whole genome shotgun (WGS) entry which is preliminary data.</text>
</comment>
<evidence type="ECO:0000313" key="2">
    <source>
        <dbReference type="Proteomes" id="UP000014962"/>
    </source>
</evidence>
<dbReference type="Proteomes" id="UP000014962">
    <property type="component" value="Unassembled WGS sequence"/>
</dbReference>
<dbReference type="eggNOG" id="ENOG5033VHR">
    <property type="taxonomic scope" value="Bacteria"/>
</dbReference>
<reference evidence="1 2" key="1">
    <citation type="journal article" date="2013" name="Genome Announc.">
        <title>Draft Genome Sequence of Winogradskyella psychrotolerans RS-3T, Isolated from the Marine Transect of Kongsfjorden, Ny-Alesund, Svalbard, Arctic Ocean.</title>
        <authorList>
            <person name="Kumar Pinnaka A."/>
            <person name="Ara S."/>
            <person name="Singh A."/>
            <person name="Shivaji S."/>
        </authorList>
    </citation>
    <scope>NUCLEOTIDE SEQUENCE [LARGE SCALE GENOMIC DNA]</scope>
    <source>
        <strain evidence="1 2">RS-3</strain>
    </source>
</reference>
<organism evidence="1 2">
    <name type="scientific">Winogradskyella psychrotolerans RS-3</name>
    <dbReference type="NCBI Taxonomy" id="641526"/>
    <lineage>
        <taxon>Bacteria</taxon>
        <taxon>Pseudomonadati</taxon>
        <taxon>Bacteroidota</taxon>
        <taxon>Flavobacteriia</taxon>
        <taxon>Flavobacteriales</taxon>
        <taxon>Flavobacteriaceae</taxon>
        <taxon>Winogradskyella</taxon>
    </lineage>
</organism>
<dbReference type="AlphaFoldDB" id="S7WYP9"/>
<keyword evidence="2" id="KW-1185">Reference proteome</keyword>
<dbReference type="EMBL" id="ATMR01000139">
    <property type="protein sequence ID" value="EPR71914.1"/>
    <property type="molecule type" value="Genomic_DNA"/>
</dbReference>